<feature type="domain" description="Solute-binding protein family 3/N-terminal" evidence="3">
    <location>
        <begin position="29"/>
        <end position="248"/>
    </location>
</feature>
<dbReference type="GO" id="GO:0015276">
    <property type="term" value="F:ligand-gated monoatomic ion channel activity"/>
    <property type="evidence" value="ECO:0007669"/>
    <property type="project" value="InterPro"/>
</dbReference>
<dbReference type="InterPro" id="IPR001320">
    <property type="entry name" value="Iontro_rcpt_C"/>
</dbReference>
<dbReference type="EMBL" id="CP104214">
    <property type="protein sequence ID" value="UWX68936.1"/>
    <property type="molecule type" value="Genomic_DNA"/>
</dbReference>
<keyword evidence="1 2" id="KW-0732">Signal</keyword>
<dbReference type="SUPFAM" id="SSF53850">
    <property type="entry name" value="Periplasmic binding protein-like II"/>
    <property type="match status" value="1"/>
</dbReference>
<dbReference type="GeneID" id="66458261"/>
<dbReference type="SMART" id="SM00062">
    <property type="entry name" value="PBPb"/>
    <property type="match status" value="1"/>
</dbReference>
<dbReference type="KEGG" id="bgo:BM43_3800"/>
<evidence type="ECO:0000313" key="5">
    <source>
        <dbReference type="EMBL" id="KGC11654.1"/>
    </source>
</evidence>
<feature type="chain" id="PRO_5043285164" evidence="2">
    <location>
        <begin position="26"/>
        <end position="250"/>
    </location>
</feature>
<dbReference type="RefSeq" id="WP_025096672.1">
    <property type="nucleotide sequence ID" value="NZ_CADEPW010000004.1"/>
</dbReference>
<dbReference type="PANTHER" id="PTHR35936">
    <property type="entry name" value="MEMBRANE-BOUND LYTIC MUREIN TRANSGLYCOSYLASE F"/>
    <property type="match status" value="1"/>
</dbReference>
<reference evidence="6" key="2">
    <citation type="submission" date="2022-09" db="EMBL/GenBank/DDBJ databases">
        <title>Genomic of Burkholderia gladioli.</title>
        <authorList>
            <person name="Wu H."/>
        </authorList>
    </citation>
    <scope>NUCLEOTIDE SEQUENCE</scope>
    <source>
        <strain evidence="6">ZN-S4</strain>
    </source>
</reference>
<dbReference type="Pfam" id="PF00497">
    <property type="entry name" value="SBP_bac_3"/>
    <property type="match status" value="1"/>
</dbReference>
<organism evidence="5 7">
    <name type="scientific">Burkholderia gladioli</name>
    <name type="common">Pseudomonas marginata</name>
    <name type="synonym">Phytomonas marginata</name>
    <dbReference type="NCBI Taxonomy" id="28095"/>
    <lineage>
        <taxon>Bacteria</taxon>
        <taxon>Pseudomonadati</taxon>
        <taxon>Pseudomonadota</taxon>
        <taxon>Betaproteobacteria</taxon>
        <taxon>Burkholderiales</taxon>
        <taxon>Burkholderiaceae</taxon>
        <taxon>Burkholderia</taxon>
    </lineage>
</organism>
<evidence type="ECO:0000259" key="3">
    <source>
        <dbReference type="SMART" id="SM00062"/>
    </source>
</evidence>
<name>A0AAP8S2W2_BURGA</name>
<evidence type="ECO:0000256" key="1">
    <source>
        <dbReference type="ARBA" id="ARBA00022729"/>
    </source>
</evidence>
<dbReference type="PANTHER" id="PTHR35936:SF38">
    <property type="entry name" value="GLUTAMINE-BINDING PERIPLASMIC PROTEIN"/>
    <property type="match status" value="1"/>
</dbReference>
<reference evidence="5 7" key="1">
    <citation type="submission" date="2014-04" db="EMBL/GenBank/DDBJ databases">
        <authorList>
            <person name="Bishop-Lilly K.A."/>
            <person name="Broomall S.M."/>
            <person name="Chain P.S."/>
            <person name="Chertkov O."/>
            <person name="Coyne S.R."/>
            <person name="Daligault H.E."/>
            <person name="Davenport K.W."/>
            <person name="Erkkila T."/>
            <person name="Frey K.G."/>
            <person name="Gibbons H.S."/>
            <person name="Gu W."/>
            <person name="Jaissle J."/>
            <person name="Johnson S.L."/>
            <person name="Koroleva G.I."/>
            <person name="Ladner J.T."/>
            <person name="Lo C.-C."/>
            <person name="Minogue T.D."/>
            <person name="Munk C."/>
            <person name="Palacios G.F."/>
            <person name="Redden C.L."/>
            <person name="Rosenzweig C.N."/>
            <person name="Scholz M.B."/>
            <person name="Teshima H."/>
            <person name="Xu Y."/>
        </authorList>
    </citation>
    <scope>NUCLEOTIDE SEQUENCE [LARGE SCALE GENOMIC DNA]</scope>
    <source>
        <strain evidence="7">gladioli</strain>
        <strain evidence="5">Gladioli</strain>
    </source>
</reference>
<feature type="signal peptide" evidence="2">
    <location>
        <begin position="1"/>
        <end position="25"/>
    </location>
</feature>
<dbReference type="InterPro" id="IPR001638">
    <property type="entry name" value="Solute-binding_3/MltF_N"/>
</dbReference>
<evidence type="ECO:0000313" key="7">
    <source>
        <dbReference type="Proteomes" id="UP000029590"/>
    </source>
</evidence>
<evidence type="ECO:0000313" key="6">
    <source>
        <dbReference type="EMBL" id="UWX68936.1"/>
    </source>
</evidence>
<dbReference type="EMBL" id="JPGG01000017">
    <property type="protein sequence ID" value="KGC11654.1"/>
    <property type="molecule type" value="Genomic_DNA"/>
</dbReference>
<dbReference type="Proteomes" id="UP001059745">
    <property type="component" value="Chromosome 1"/>
</dbReference>
<feature type="domain" description="Ionotropic glutamate receptor C-terminal" evidence="4">
    <location>
        <begin position="29"/>
        <end position="247"/>
    </location>
</feature>
<evidence type="ECO:0000259" key="4">
    <source>
        <dbReference type="SMART" id="SM00079"/>
    </source>
</evidence>
<gene>
    <name evidence="5" type="ORF">DM48_7760</name>
    <name evidence="6" type="ORF">NYZ96_11895</name>
</gene>
<dbReference type="Gene3D" id="3.40.190.10">
    <property type="entry name" value="Periplasmic binding protein-like II"/>
    <property type="match status" value="2"/>
</dbReference>
<proteinExistence type="predicted"/>
<sequence>MNRRQLLQLGLAAGPAILLSRSVLADEPELVIGSNVGSPPFAFKQGNGYSGFDVEVWAEVAKGMNRKWRLQPMEFGALIPALQTHNLDAIVSQLFIKPERQQVIDFSTPYYKSGLIAVTRADNTSIHDTADLDGKRIGTETGTVAVAYIKEHLKGVTLDQLPSINNALLALEAGRTDAVVYDKPQLLYYANTAGKGRIRVVQPPLEGLDVGIGFQKGSPLVAAANAQLAAMRADGRLQALNRKWFGEAAS</sequence>
<dbReference type="Proteomes" id="UP000029590">
    <property type="component" value="Unassembled WGS sequence"/>
</dbReference>
<evidence type="ECO:0000256" key="2">
    <source>
        <dbReference type="SAM" id="SignalP"/>
    </source>
</evidence>
<accession>A0AAP8S2W2</accession>
<dbReference type="AlphaFoldDB" id="A0AAP8S2W2"/>
<protein>
    <submittedName>
        <fullName evidence="5">Bacterial extracellular solute-binding s, 3 family protein</fullName>
    </submittedName>
    <submittedName>
        <fullName evidence="6">Transporter substrate-binding domain-containing protein</fullName>
    </submittedName>
</protein>
<dbReference type="SMART" id="SM00079">
    <property type="entry name" value="PBPe"/>
    <property type="match status" value="1"/>
</dbReference>
<dbReference type="GO" id="GO:0016020">
    <property type="term" value="C:membrane"/>
    <property type="evidence" value="ECO:0007669"/>
    <property type="project" value="InterPro"/>
</dbReference>